<organism evidence="3">
    <name type="scientific">Diacronema lutheri</name>
    <name type="common">Unicellular marine alga</name>
    <name type="synonym">Monochrysis lutheri</name>
    <dbReference type="NCBI Taxonomy" id="2081491"/>
    <lineage>
        <taxon>Eukaryota</taxon>
        <taxon>Haptista</taxon>
        <taxon>Haptophyta</taxon>
        <taxon>Pavlovophyceae</taxon>
        <taxon>Pavlovales</taxon>
        <taxon>Pavlovaceae</taxon>
        <taxon>Diacronema</taxon>
    </lineage>
</organism>
<dbReference type="AlphaFoldDB" id="A0A7R9YHF5"/>
<reference evidence="3" key="1">
    <citation type="submission" date="2021-01" db="EMBL/GenBank/DDBJ databases">
        <authorList>
            <person name="Corre E."/>
            <person name="Pelletier E."/>
            <person name="Niang G."/>
            <person name="Scheremetjew M."/>
            <person name="Finn R."/>
            <person name="Kale V."/>
            <person name="Holt S."/>
            <person name="Cochrane G."/>
            <person name="Meng A."/>
            <person name="Brown T."/>
            <person name="Cohen L."/>
        </authorList>
    </citation>
    <scope>NUCLEOTIDE SEQUENCE</scope>
    <source>
        <strain evidence="3">RCC1537</strain>
    </source>
</reference>
<name>A0A7R9YHF5_DIALT</name>
<gene>
    <name evidence="3" type="ORF">PLUT1463_LOCUS892</name>
</gene>
<sequence length="243" mass="25430">MRNSTLNRSAVPWTSWTPPGALNKSSADDASPFAAALELLELPDDAASAALPFWAKYLPQPVRDMMAGGNGTLNRSAVPWNSWTPPDALGNSSDTESSALAGAVLELLALPDGATLDELPHWVKWLPKAVHDKMLNGTFNHSGIPPWMAGAAPTDGAEPKLAASRTGVTAAFDMPHLALAFAAGAAFTVAVLAAARRAPRRARAPRPVIRLRLGRRAADASDSTLTRSILSADEDSIGGDAPL</sequence>
<accession>A0A7R9YHF5</accession>
<keyword evidence="2" id="KW-0812">Transmembrane</keyword>
<protein>
    <submittedName>
        <fullName evidence="3">Uncharacterized protein</fullName>
    </submittedName>
</protein>
<keyword evidence="2" id="KW-0472">Membrane</keyword>
<dbReference type="EMBL" id="HBEB01001353">
    <property type="protein sequence ID" value="CAD8266593.1"/>
    <property type="molecule type" value="Transcribed_RNA"/>
</dbReference>
<feature type="transmembrane region" description="Helical" evidence="2">
    <location>
        <begin position="174"/>
        <end position="195"/>
    </location>
</feature>
<feature type="region of interest" description="Disordered" evidence="1">
    <location>
        <begin position="1"/>
        <end position="27"/>
    </location>
</feature>
<evidence type="ECO:0000256" key="1">
    <source>
        <dbReference type="SAM" id="MobiDB-lite"/>
    </source>
</evidence>
<feature type="compositionally biased region" description="Polar residues" evidence="1">
    <location>
        <begin position="1"/>
        <end position="17"/>
    </location>
</feature>
<keyword evidence="2" id="KW-1133">Transmembrane helix</keyword>
<proteinExistence type="predicted"/>
<evidence type="ECO:0000256" key="2">
    <source>
        <dbReference type="SAM" id="Phobius"/>
    </source>
</evidence>
<evidence type="ECO:0000313" key="3">
    <source>
        <dbReference type="EMBL" id="CAD8266593.1"/>
    </source>
</evidence>